<dbReference type="Proteomes" id="UP000030701">
    <property type="component" value="Unassembled WGS sequence"/>
</dbReference>
<feature type="region of interest" description="Disordered" evidence="1">
    <location>
        <begin position="1"/>
        <end position="37"/>
    </location>
</feature>
<dbReference type="EMBL" id="JH657937">
    <property type="protein sequence ID" value="EXM24335.1"/>
    <property type="molecule type" value="Genomic_DNA"/>
</dbReference>
<evidence type="ECO:0000313" key="2">
    <source>
        <dbReference type="EMBL" id="EXM24335.1"/>
    </source>
</evidence>
<feature type="compositionally biased region" description="Basic and acidic residues" evidence="1">
    <location>
        <begin position="1"/>
        <end position="11"/>
    </location>
</feature>
<proteinExistence type="predicted"/>
<reference evidence="2" key="1">
    <citation type="submission" date="2011-11" db="EMBL/GenBank/DDBJ databases">
        <title>The Genome Sequence of Fusarium oxysporum Cotton.</title>
        <authorList>
            <consortium name="The Broad Institute Genome Sequencing Platform"/>
            <person name="Ma L.-J."/>
            <person name="Gale L.R."/>
            <person name="Schwartz D.C."/>
            <person name="Zhou S."/>
            <person name="Corby-Kistler H."/>
            <person name="Young S.K."/>
            <person name="Zeng Q."/>
            <person name="Gargeya S."/>
            <person name="Fitzgerald M."/>
            <person name="Haas B."/>
            <person name="Abouelleil A."/>
            <person name="Alvarado L."/>
            <person name="Arachchi H.M."/>
            <person name="Berlin A."/>
            <person name="Brown A."/>
            <person name="Chapman S.B."/>
            <person name="Chen Z."/>
            <person name="Dunbar C."/>
            <person name="Freedman E."/>
            <person name="Gearin G."/>
            <person name="Goldberg J."/>
            <person name="Griggs A."/>
            <person name="Gujja S."/>
            <person name="Heiman D."/>
            <person name="Howarth C."/>
            <person name="Larson L."/>
            <person name="Lui A."/>
            <person name="MacDonald P.J.P."/>
            <person name="Montmayeur A."/>
            <person name="Murphy C."/>
            <person name="Neiman D."/>
            <person name="Pearson M."/>
            <person name="Priest M."/>
            <person name="Roberts A."/>
            <person name="Saif S."/>
            <person name="Shea T."/>
            <person name="Shenoy N."/>
            <person name="Sisk P."/>
            <person name="Stolte C."/>
            <person name="Sykes S."/>
            <person name="Wortman J."/>
            <person name="Nusbaum C."/>
            <person name="Birren B."/>
        </authorList>
    </citation>
    <scope>NUCLEOTIDE SEQUENCE [LARGE SCALE GENOMIC DNA]</scope>
    <source>
        <strain evidence="2">25433</strain>
    </source>
</reference>
<feature type="region of interest" description="Disordered" evidence="1">
    <location>
        <begin position="52"/>
        <end position="80"/>
    </location>
</feature>
<gene>
    <name evidence="2" type="ORF">FOTG_08761</name>
</gene>
<protein>
    <submittedName>
        <fullName evidence="2">Uncharacterized protein</fullName>
    </submittedName>
</protein>
<evidence type="ECO:0000256" key="1">
    <source>
        <dbReference type="SAM" id="MobiDB-lite"/>
    </source>
</evidence>
<reference evidence="2" key="2">
    <citation type="submission" date="2012-05" db="EMBL/GenBank/DDBJ databases">
        <title>The Genome Annotation of Fusarium oxysporum Cotton.</title>
        <authorList>
            <consortium name="The Broad Institute Genomics Platform"/>
            <person name="Ma L.-J."/>
            <person name="Corby-Kistler H."/>
            <person name="Broz K."/>
            <person name="Gale L.R."/>
            <person name="Jonkers W."/>
            <person name="O'Donnell K."/>
            <person name="Ploetz R."/>
            <person name="Steinberg C."/>
            <person name="Schwartz D.C."/>
            <person name="VanEtten H."/>
            <person name="Zhou S."/>
            <person name="Young S.K."/>
            <person name="Zeng Q."/>
            <person name="Gargeya S."/>
            <person name="Fitzgerald M."/>
            <person name="Abouelleil A."/>
            <person name="Alvarado L."/>
            <person name="Chapman S.B."/>
            <person name="Gainer-Dewar J."/>
            <person name="Goldberg J."/>
            <person name="Griggs A."/>
            <person name="Gujja S."/>
            <person name="Hansen M."/>
            <person name="Howarth C."/>
            <person name="Imamovic A."/>
            <person name="Ireland A."/>
            <person name="Larimer J."/>
            <person name="McCowan C."/>
            <person name="Murphy C."/>
            <person name="Pearson M."/>
            <person name="Poon T.W."/>
            <person name="Priest M."/>
            <person name="Roberts A."/>
            <person name="Saif S."/>
            <person name="Shea T."/>
            <person name="Sykes S."/>
            <person name="Wortman J."/>
            <person name="Nusbaum C."/>
            <person name="Birren B."/>
        </authorList>
    </citation>
    <scope>NUCLEOTIDE SEQUENCE</scope>
    <source>
        <strain evidence="2">25433</strain>
    </source>
</reference>
<accession>X0MVF2</accession>
<dbReference type="AlphaFoldDB" id="X0MVF2"/>
<dbReference type="HOGENOM" id="CLU_2589826_0_0_1"/>
<name>X0MVF2_FUSOX</name>
<sequence>MDEEFINRTDGDLPGTMNDSLKGLGQVPQLRPLEPTKQKFNNVTLKFQPLEESRAPSLHCSGREPAPQATTPMPSLAKAI</sequence>
<organism evidence="2">
    <name type="scientific">Fusarium oxysporum f. sp. vasinfectum 25433</name>
    <dbReference type="NCBI Taxonomy" id="1089449"/>
    <lineage>
        <taxon>Eukaryota</taxon>
        <taxon>Fungi</taxon>
        <taxon>Dikarya</taxon>
        <taxon>Ascomycota</taxon>
        <taxon>Pezizomycotina</taxon>
        <taxon>Sordariomycetes</taxon>
        <taxon>Hypocreomycetidae</taxon>
        <taxon>Hypocreales</taxon>
        <taxon>Nectriaceae</taxon>
        <taxon>Fusarium</taxon>
        <taxon>Fusarium oxysporum species complex</taxon>
    </lineage>
</organism>